<reference evidence="6 7" key="1">
    <citation type="submission" date="2018-10" db="EMBL/GenBank/DDBJ databases">
        <title>Genomic Encyclopedia of Type Strains, Phase IV (KMG-IV): sequencing the most valuable type-strain genomes for metagenomic binning, comparative biology and taxonomic classification.</title>
        <authorList>
            <person name="Goeker M."/>
        </authorList>
    </citation>
    <scope>NUCLEOTIDE SEQUENCE [LARGE SCALE GENOMIC DNA]</scope>
    <source>
        <strain evidence="6 7">DSM 25080</strain>
    </source>
</reference>
<name>A0A3M0A724_9GAMM</name>
<feature type="short sequence motif" description="GXSXG" evidence="4">
    <location>
        <begin position="37"/>
        <end position="41"/>
    </location>
</feature>
<evidence type="ECO:0000256" key="3">
    <source>
        <dbReference type="ARBA" id="ARBA00023098"/>
    </source>
</evidence>
<organism evidence="6 7">
    <name type="scientific">Umboniibacter marinipuniceus</name>
    <dbReference type="NCBI Taxonomy" id="569599"/>
    <lineage>
        <taxon>Bacteria</taxon>
        <taxon>Pseudomonadati</taxon>
        <taxon>Pseudomonadota</taxon>
        <taxon>Gammaproteobacteria</taxon>
        <taxon>Cellvibrionales</taxon>
        <taxon>Cellvibrionaceae</taxon>
        <taxon>Umboniibacter</taxon>
    </lineage>
</organism>
<proteinExistence type="predicted"/>
<keyword evidence="7" id="KW-1185">Reference proteome</keyword>
<accession>A0A3M0A724</accession>
<evidence type="ECO:0000259" key="5">
    <source>
        <dbReference type="PROSITE" id="PS51635"/>
    </source>
</evidence>
<dbReference type="Proteomes" id="UP000267187">
    <property type="component" value="Unassembled WGS sequence"/>
</dbReference>
<feature type="active site" description="Proton acceptor" evidence="4">
    <location>
        <position position="153"/>
    </location>
</feature>
<dbReference type="GO" id="GO:0016787">
    <property type="term" value="F:hydrolase activity"/>
    <property type="evidence" value="ECO:0007669"/>
    <property type="project" value="UniProtKB-UniRule"/>
</dbReference>
<keyword evidence="1 4" id="KW-0378">Hydrolase</keyword>
<dbReference type="InterPro" id="IPR050301">
    <property type="entry name" value="NTE"/>
</dbReference>
<dbReference type="InterPro" id="IPR016035">
    <property type="entry name" value="Acyl_Trfase/lysoPLipase"/>
</dbReference>
<dbReference type="GO" id="GO:0016042">
    <property type="term" value="P:lipid catabolic process"/>
    <property type="evidence" value="ECO:0007669"/>
    <property type="project" value="UniProtKB-UniRule"/>
</dbReference>
<evidence type="ECO:0000313" key="6">
    <source>
        <dbReference type="EMBL" id="RMA79339.1"/>
    </source>
</evidence>
<feature type="short sequence motif" description="DGA/G" evidence="4">
    <location>
        <begin position="153"/>
        <end position="155"/>
    </location>
</feature>
<dbReference type="Gene3D" id="3.40.1090.10">
    <property type="entry name" value="Cytosolic phospholipase A2 catalytic domain"/>
    <property type="match status" value="2"/>
</dbReference>
<sequence length="293" mass="31907">MASISLVLGSGGARGLVQIGVIDWLLDNGYEIESISGCSVGALIGGVYAAGKFEEFKSWVFELEKGDVLRLTDLHWGAGGFIKGDRVMNALRSLVGAKQIEELDIRYTAVATDLHRGQEKWFQSGDLFDAIRASIAVPNVLSPHVVNGRVYVDGGLLNPVPIAPTLADHTDMTVAVDLAARSTQSRRHNEQPKALKNTEKRGRIASFIADLMGDNDDEVVELPGVLDISNRSFDIMQTVISRTKLATHSPDVIFEFARDLSATHEFWRAKELADIGYQVAANTMKQQAADEGI</sequence>
<dbReference type="PROSITE" id="PS51635">
    <property type="entry name" value="PNPLA"/>
    <property type="match status" value="1"/>
</dbReference>
<dbReference type="RefSeq" id="WP_121877099.1">
    <property type="nucleotide sequence ID" value="NZ_REFJ01000004.1"/>
</dbReference>
<evidence type="ECO:0000313" key="7">
    <source>
        <dbReference type="Proteomes" id="UP000267187"/>
    </source>
</evidence>
<gene>
    <name evidence="6" type="ORF">DFR27_1779</name>
</gene>
<evidence type="ECO:0000256" key="4">
    <source>
        <dbReference type="PROSITE-ProRule" id="PRU01161"/>
    </source>
</evidence>
<dbReference type="AlphaFoldDB" id="A0A3M0A724"/>
<dbReference type="PANTHER" id="PTHR14226:SF76">
    <property type="entry name" value="NTE FAMILY PROTEIN RSSA"/>
    <property type="match status" value="1"/>
</dbReference>
<keyword evidence="2 4" id="KW-0442">Lipid degradation</keyword>
<dbReference type="EMBL" id="REFJ01000004">
    <property type="protein sequence ID" value="RMA79339.1"/>
    <property type="molecule type" value="Genomic_DNA"/>
</dbReference>
<feature type="domain" description="PNPLA" evidence="5">
    <location>
        <begin position="6"/>
        <end position="166"/>
    </location>
</feature>
<comment type="caution">
    <text evidence="6">The sequence shown here is derived from an EMBL/GenBank/DDBJ whole genome shotgun (WGS) entry which is preliminary data.</text>
</comment>
<dbReference type="PANTHER" id="PTHR14226">
    <property type="entry name" value="NEUROPATHY TARGET ESTERASE/SWISS CHEESE D.MELANOGASTER"/>
    <property type="match status" value="1"/>
</dbReference>
<evidence type="ECO:0000256" key="1">
    <source>
        <dbReference type="ARBA" id="ARBA00022801"/>
    </source>
</evidence>
<protein>
    <submittedName>
        <fullName evidence="6">NTE family protein</fullName>
    </submittedName>
</protein>
<evidence type="ECO:0000256" key="2">
    <source>
        <dbReference type="ARBA" id="ARBA00022963"/>
    </source>
</evidence>
<dbReference type="SUPFAM" id="SSF52151">
    <property type="entry name" value="FabD/lysophospholipase-like"/>
    <property type="match status" value="1"/>
</dbReference>
<keyword evidence="3 4" id="KW-0443">Lipid metabolism</keyword>
<feature type="active site" description="Nucleophile" evidence="4">
    <location>
        <position position="39"/>
    </location>
</feature>
<dbReference type="InterPro" id="IPR002641">
    <property type="entry name" value="PNPLA_dom"/>
</dbReference>
<comment type="caution">
    <text evidence="4">Lacks conserved residue(s) required for the propagation of feature annotation.</text>
</comment>
<dbReference type="OrthoDB" id="5290098at2"/>
<dbReference type="Pfam" id="PF01734">
    <property type="entry name" value="Patatin"/>
    <property type="match status" value="1"/>
</dbReference>